<dbReference type="EMBL" id="CAJQZP010000978">
    <property type="protein sequence ID" value="CAG5005896.1"/>
    <property type="molecule type" value="Genomic_DNA"/>
</dbReference>
<feature type="repeat" description="ANK" evidence="1">
    <location>
        <begin position="742"/>
        <end position="774"/>
    </location>
</feature>
<reference evidence="4" key="1">
    <citation type="submission" date="2021-04" db="EMBL/GenBank/DDBJ databases">
        <authorList>
            <person name="Tunstrom K."/>
        </authorList>
    </citation>
    <scope>NUCLEOTIDE SEQUENCE</scope>
</reference>
<dbReference type="SMART" id="SM00248">
    <property type="entry name" value="ANK"/>
    <property type="match status" value="1"/>
</dbReference>
<sequence length="915" mass="95436">MLLYRPSSGCRPSEDAAWNGGVAGSQGTGGVGGVGSPGGVGGGGGVNGAGGARALRVRVSGGAAPAHARRLSPPPSAHRATTPPPPADPPIKPNHEDPAPTSTDSPSTAQLKPVTAVSHITVASSPVRSAPPQSSYALERRAPKHDHHHRSMESVPAVQNGVRECNSSSDENRSSGHASMSDSGGADAARDEPRRSRQPPHARTKHRPHNKLQSPWPGGGGLEDIRSAIKQLTLRSRDSSSTATSGASSGGGGSNTGAPDGGSAAEARRRRAPLVRQPSLDTVCTNVTSADEFVWVDSHNRLVELRCVPWTASEVSRALQNGRCREIAAKMAPDTPPRLAYLLQRALVRIAREAQRLSQNFGFCSKHEVAGAFKIVLSTPLADSCIKGCQRAATMYATSGSAARRLGSAARARTSLAPGRFQRWMLDVRVAPFVHEYAAIYLCAGMETLLEEIALIAGSSSASAPITPAVLDHAVANCADLWGLLQPYSHLNAGRVASGALSLSHWESMSSLGSGSSSGVSRPENRQLGLSHDSGITTNGSGGSGTSGASGGSCGLSGASGASVLLTTCAGSPAELRAVLRRVQPALPPLSPAAERALYYYMRCSQLEHSSTSGAGGTGSACAAWGAALWGERGAGALPPLGEWVRAARACASLRAPIAVCDADDVRQAARLLLPHADCPPRPVTTEEELEPSWSRCSRNPEELSRAALSLAHRALLTGRPELIGGARALLPPQGLDTPDSSGLTVLMKAALAGDEHVVAMLLEAGADPNVETVGAATHHSALLSPRSPRKLLAAPHNLTPPVDTHLPLQTEFGTSCTLSKIFDDAELERLRREAIPSSNESVMAGDAAPHATDKHPHVEAAMDLPVVVDSKDDEIVSHELEQMRSILNEAILETRSTPLENRPRLPRDLSKRNS</sequence>
<protein>
    <submittedName>
        <fullName evidence="4">(apollo) hypothetical protein</fullName>
    </submittedName>
</protein>
<feature type="compositionally biased region" description="Low complexity" evidence="2">
    <location>
        <begin position="52"/>
        <end position="64"/>
    </location>
</feature>
<gene>
    <name evidence="4" type="ORF">PAPOLLO_LOCUS14657</name>
</gene>
<feature type="compositionally biased region" description="Polar residues" evidence="2">
    <location>
        <begin position="121"/>
        <end position="136"/>
    </location>
</feature>
<feature type="compositionally biased region" description="Low complexity" evidence="2">
    <location>
        <begin position="175"/>
        <end position="187"/>
    </location>
</feature>
<dbReference type="OrthoDB" id="2316821at2759"/>
<dbReference type="PROSITE" id="PS50088">
    <property type="entry name" value="ANK_REPEAT"/>
    <property type="match status" value="1"/>
</dbReference>
<feature type="domain" description="ABTB2/3 histone-like" evidence="3">
    <location>
        <begin position="309"/>
        <end position="444"/>
    </location>
</feature>
<dbReference type="Proteomes" id="UP000691718">
    <property type="component" value="Unassembled WGS sequence"/>
</dbReference>
<keyword evidence="1" id="KW-0040">ANK repeat</keyword>
<evidence type="ECO:0000256" key="2">
    <source>
        <dbReference type="SAM" id="MobiDB-lite"/>
    </source>
</evidence>
<proteinExistence type="predicted"/>
<feature type="region of interest" description="Disordered" evidence="2">
    <location>
        <begin position="894"/>
        <end position="915"/>
    </location>
</feature>
<feature type="compositionally biased region" description="Gly residues" evidence="2">
    <location>
        <begin position="21"/>
        <end position="51"/>
    </location>
</feature>
<feature type="compositionally biased region" description="Pro residues" evidence="2">
    <location>
        <begin position="72"/>
        <end position="92"/>
    </location>
</feature>
<organism evidence="4 5">
    <name type="scientific">Parnassius apollo</name>
    <name type="common">Apollo butterfly</name>
    <name type="synonym">Papilio apollo</name>
    <dbReference type="NCBI Taxonomy" id="110799"/>
    <lineage>
        <taxon>Eukaryota</taxon>
        <taxon>Metazoa</taxon>
        <taxon>Ecdysozoa</taxon>
        <taxon>Arthropoda</taxon>
        <taxon>Hexapoda</taxon>
        <taxon>Insecta</taxon>
        <taxon>Pterygota</taxon>
        <taxon>Neoptera</taxon>
        <taxon>Endopterygota</taxon>
        <taxon>Lepidoptera</taxon>
        <taxon>Glossata</taxon>
        <taxon>Ditrysia</taxon>
        <taxon>Papilionoidea</taxon>
        <taxon>Papilionidae</taxon>
        <taxon>Parnassiinae</taxon>
        <taxon>Parnassini</taxon>
        <taxon>Parnassius</taxon>
        <taxon>Parnassius</taxon>
    </lineage>
</organism>
<dbReference type="Pfam" id="PF26281">
    <property type="entry name" value="Histone_ABTB"/>
    <property type="match status" value="1"/>
</dbReference>
<evidence type="ECO:0000259" key="3">
    <source>
        <dbReference type="Pfam" id="PF26281"/>
    </source>
</evidence>
<name>A0A8S3X902_PARAO</name>
<accession>A0A8S3X902</accession>
<feature type="region of interest" description="Disordered" evidence="2">
    <location>
        <begin position="1"/>
        <end position="274"/>
    </location>
</feature>
<dbReference type="InterPro" id="IPR002110">
    <property type="entry name" value="Ankyrin_rpt"/>
</dbReference>
<feature type="region of interest" description="Disordered" evidence="2">
    <location>
        <begin position="513"/>
        <end position="550"/>
    </location>
</feature>
<dbReference type="PROSITE" id="PS50297">
    <property type="entry name" value="ANK_REP_REGION"/>
    <property type="match status" value="1"/>
</dbReference>
<evidence type="ECO:0000313" key="5">
    <source>
        <dbReference type="Proteomes" id="UP000691718"/>
    </source>
</evidence>
<feature type="compositionally biased region" description="Basic and acidic residues" evidence="2">
    <location>
        <begin position="902"/>
        <end position="915"/>
    </location>
</feature>
<dbReference type="InterPro" id="IPR052089">
    <property type="entry name" value="Ankyrin-BTB/POZ_domain"/>
</dbReference>
<feature type="compositionally biased region" description="Basic residues" evidence="2">
    <location>
        <begin position="196"/>
        <end position="210"/>
    </location>
</feature>
<comment type="caution">
    <text evidence="4">The sequence shown here is derived from an EMBL/GenBank/DDBJ whole genome shotgun (WGS) entry which is preliminary data.</text>
</comment>
<dbReference type="InterPro" id="IPR059008">
    <property type="entry name" value="ABTB2/3_histone"/>
</dbReference>
<feature type="compositionally biased region" description="Polar residues" evidence="2">
    <location>
        <begin position="100"/>
        <end position="110"/>
    </location>
</feature>
<dbReference type="PANTHER" id="PTHR46071:SF2">
    <property type="entry name" value="ANKYRIN REPEAT AND BTB_POZ DOMAIN-CONTAINING PROTEIN 2-LIKE PROTEIN"/>
    <property type="match status" value="1"/>
</dbReference>
<keyword evidence="5" id="KW-1185">Reference proteome</keyword>
<evidence type="ECO:0000313" key="4">
    <source>
        <dbReference type="EMBL" id="CAG5005896.1"/>
    </source>
</evidence>
<dbReference type="AlphaFoldDB" id="A0A8S3X902"/>
<feature type="compositionally biased region" description="Gly residues" evidence="2">
    <location>
        <begin position="540"/>
        <end position="550"/>
    </location>
</feature>
<dbReference type="Pfam" id="PF00023">
    <property type="entry name" value="Ank"/>
    <property type="match status" value="1"/>
</dbReference>
<evidence type="ECO:0000256" key="1">
    <source>
        <dbReference type="PROSITE-ProRule" id="PRU00023"/>
    </source>
</evidence>
<dbReference type="PANTHER" id="PTHR46071">
    <property type="entry name" value="ANKYRIN REPEAT AND BTB/POZ DOMAIN-CONTAINING"/>
    <property type="match status" value="1"/>
</dbReference>
<feature type="compositionally biased region" description="Low complexity" evidence="2">
    <location>
        <begin position="256"/>
        <end position="265"/>
    </location>
</feature>